<comment type="subcellular location">
    <subcellularLocation>
        <location evidence="1">Cell membrane</location>
        <topology evidence="1">Multi-pass membrane protein</topology>
    </subcellularLocation>
</comment>
<gene>
    <name evidence="8" type="ORF">FJ657_11615</name>
</gene>
<keyword evidence="2" id="KW-1003">Cell membrane</keyword>
<feature type="transmembrane region" description="Helical" evidence="7">
    <location>
        <begin position="178"/>
        <end position="198"/>
    </location>
</feature>
<feature type="transmembrane region" description="Helical" evidence="7">
    <location>
        <begin position="392"/>
        <end position="418"/>
    </location>
</feature>
<evidence type="ECO:0000256" key="5">
    <source>
        <dbReference type="ARBA" id="ARBA00023136"/>
    </source>
</evidence>
<dbReference type="OrthoDB" id="3246908at2"/>
<keyword evidence="5 7" id="KW-0472">Membrane</keyword>
<feature type="transmembrane region" description="Helical" evidence="7">
    <location>
        <begin position="359"/>
        <end position="386"/>
    </location>
</feature>
<dbReference type="GO" id="GO:0005886">
    <property type="term" value="C:plasma membrane"/>
    <property type="evidence" value="ECO:0007669"/>
    <property type="project" value="UniProtKB-SubCell"/>
</dbReference>
<sequence length="548" mass="55983">MAVAPRDRAAPAGAPLSDRQPGVRAPTRPAAAARRPPWSRRAGRRRRVVTAAATTSADDGAADRRRLARGGALSFVGSAVSAGLGFAATIVITRTLGDDGAGQVLQLVAVLTIALSFGRLGMDSVGVWLLPRLEADPAHVRPAVLLQLAVALAGGLVAGLVVAVLLPRVGIPVDATLLRLSAVALPFGCVALVALAALRGLGGLRGYVVIGSVALPVVRVIALLAAAVLVATPLALGLAWAVPLIVVAVVAVAALLWRVGRLRPASGWLPDRALARQSLGYAAPRTLSAVLEQGLLWLDVLLVGLLAGSAAAGDYGAASRLIAAGLIIDTALRVVVSPRFSALLHEGRRAETQALYRTAAGWLVVFSSPVYIVLAIFGPLVLTWFGDDFDDAAPALAVLCAGAIVTFLAGNVHSLLLMSGRSGWAAANKAVVLALNVAANLLLVPLLGITGSAIAWAGAMLLDAVLASLQVRLLLGIRPHLGHVLGALAVPLALVGIPGGALRVALGATPFSLALSVLIGGVALLVWARVDGRRHQLDELVAAFRRQG</sequence>
<dbReference type="InterPro" id="IPR002797">
    <property type="entry name" value="Polysacc_synth"/>
</dbReference>
<dbReference type="Pfam" id="PF01943">
    <property type="entry name" value="Polysacc_synt"/>
    <property type="match status" value="1"/>
</dbReference>
<protein>
    <submittedName>
        <fullName evidence="8">Flippase</fullName>
    </submittedName>
</protein>
<evidence type="ECO:0000256" key="1">
    <source>
        <dbReference type="ARBA" id="ARBA00004651"/>
    </source>
</evidence>
<proteinExistence type="predicted"/>
<feature type="transmembrane region" description="Helical" evidence="7">
    <location>
        <begin position="482"/>
        <end position="502"/>
    </location>
</feature>
<dbReference type="CDD" id="cd13128">
    <property type="entry name" value="MATE_Wzx_like"/>
    <property type="match status" value="1"/>
</dbReference>
<evidence type="ECO:0000256" key="6">
    <source>
        <dbReference type="SAM" id="MobiDB-lite"/>
    </source>
</evidence>
<dbReference type="EMBL" id="VHQG01000002">
    <property type="protein sequence ID" value="TPW76412.1"/>
    <property type="molecule type" value="Genomic_DNA"/>
</dbReference>
<evidence type="ECO:0000256" key="4">
    <source>
        <dbReference type="ARBA" id="ARBA00022989"/>
    </source>
</evidence>
<evidence type="ECO:0000256" key="3">
    <source>
        <dbReference type="ARBA" id="ARBA00022692"/>
    </source>
</evidence>
<dbReference type="InterPro" id="IPR050833">
    <property type="entry name" value="Poly_Biosynth_Transport"/>
</dbReference>
<feature type="transmembrane region" description="Helical" evidence="7">
    <location>
        <begin position="508"/>
        <end position="528"/>
    </location>
</feature>
<keyword evidence="9" id="KW-1185">Reference proteome</keyword>
<feature type="transmembrane region" description="Helical" evidence="7">
    <location>
        <begin position="207"/>
        <end position="231"/>
    </location>
</feature>
<feature type="compositionally biased region" description="Low complexity" evidence="6">
    <location>
        <begin position="22"/>
        <end position="36"/>
    </location>
</feature>
<dbReference type="AlphaFoldDB" id="A0A506Y347"/>
<feature type="transmembrane region" description="Helical" evidence="7">
    <location>
        <begin position="104"/>
        <end position="122"/>
    </location>
</feature>
<reference evidence="8 9" key="1">
    <citation type="submission" date="2019-06" db="EMBL/GenBank/DDBJ databases">
        <authorList>
            <person name="Li F."/>
        </authorList>
    </citation>
    <scope>NUCLEOTIDE SEQUENCE [LARGE SCALE GENOMIC DNA]</scope>
    <source>
        <strain evidence="8 9">10F1D-1</strain>
    </source>
</reference>
<evidence type="ECO:0000256" key="2">
    <source>
        <dbReference type="ARBA" id="ARBA00022475"/>
    </source>
</evidence>
<evidence type="ECO:0000313" key="9">
    <source>
        <dbReference type="Proteomes" id="UP000316252"/>
    </source>
</evidence>
<evidence type="ECO:0000256" key="7">
    <source>
        <dbReference type="SAM" id="Phobius"/>
    </source>
</evidence>
<feature type="transmembrane region" description="Helical" evidence="7">
    <location>
        <begin position="237"/>
        <end position="257"/>
    </location>
</feature>
<feature type="transmembrane region" description="Helical" evidence="7">
    <location>
        <begin position="72"/>
        <end position="92"/>
    </location>
</feature>
<name>A0A506Y347_9MICO</name>
<keyword evidence="4 7" id="KW-1133">Transmembrane helix</keyword>
<feature type="transmembrane region" description="Helical" evidence="7">
    <location>
        <begin position="454"/>
        <end position="475"/>
    </location>
</feature>
<comment type="caution">
    <text evidence="8">The sequence shown here is derived from an EMBL/GenBank/DDBJ whole genome shotgun (WGS) entry which is preliminary data.</text>
</comment>
<feature type="compositionally biased region" description="Basic residues" evidence="6">
    <location>
        <begin position="37"/>
        <end position="48"/>
    </location>
</feature>
<organism evidence="8 9">
    <name type="scientific">Schumannella soli</name>
    <dbReference type="NCBI Taxonomy" id="2590779"/>
    <lineage>
        <taxon>Bacteria</taxon>
        <taxon>Bacillati</taxon>
        <taxon>Actinomycetota</taxon>
        <taxon>Actinomycetes</taxon>
        <taxon>Micrococcales</taxon>
        <taxon>Microbacteriaceae</taxon>
        <taxon>Schumannella</taxon>
    </lineage>
</organism>
<dbReference type="Proteomes" id="UP000316252">
    <property type="component" value="Unassembled WGS sequence"/>
</dbReference>
<accession>A0A506Y347</accession>
<keyword evidence="3 7" id="KW-0812">Transmembrane</keyword>
<dbReference type="PANTHER" id="PTHR30250:SF11">
    <property type="entry name" value="O-ANTIGEN TRANSPORTER-RELATED"/>
    <property type="match status" value="1"/>
</dbReference>
<dbReference type="PANTHER" id="PTHR30250">
    <property type="entry name" value="PST FAMILY PREDICTED COLANIC ACID TRANSPORTER"/>
    <property type="match status" value="1"/>
</dbReference>
<evidence type="ECO:0000313" key="8">
    <source>
        <dbReference type="EMBL" id="TPW76412.1"/>
    </source>
</evidence>
<feature type="transmembrane region" description="Helical" evidence="7">
    <location>
        <begin position="143"/>
        <end position="166"/>
    </location>
</feature>
<feature type="compositionally biased region" description="Low complexity" evidence="6">
    <location>
        <begin position="49"/>
        <end position="59"/>
    </location>
</feature>
<feature type="transmembrane region" description="Helical" evidence="7">
    <location>
        <begin position="430"/>
        <end position="448"/>
    </location>
</feature>
<feature type="region of interest" description="Disordered" evidence="6">
    <location>
        <begin position="1"/>
        <end position="61"/>
    </location>
</feature>